<dbReference type="AlphaFoldDB" id="A0AAE1I4I4"/>
<dbReference type="GO" id="GO:0043517">
    <property type="term" value="P:positive regulation of DNA damage response, signal transduction by p53 class mediator"/>
    <property type="evidence" value="ECO:0007669"/>
    <property type="project" value="InterPro"/>
</dbReference>
<name>A0AAE1I4I4_9NEOP</name>
<keyword evidence="1" id="KW-0648">Protein biosynthesis</keyword>
<comment type="caution">
    <text evidence="1">The sequence shown here is derived from an EMBL/GenBank/DDBJ whole genome shotgun (WGS) entry which is preliminary data.</text>
</comment>
<feature type="non-terminal residue" evidence="1">
    <location>
        <position position="125"/>
    </location>
</feature>
<evidence type="ECO:0000313" key="2">
    <source>
        <dbReference type="Proteomes" id="UP001219518"/>
    </source>
</evidence>
<dbReference type="Proteomes" id="UP001219518">
    <property type="component" value="Unassembled WGS sequence"/>
</dbReference>
<dbReference type="GO" id="GO:0005737">
    <property type="term" value="C:cytoplasm"/>
    <property type="evidence" value="ECO:0007669"/>
    <property type="project" value="TreeGrafter"/>
</dbReference>
<dbReference type="Gene3D" id="1.20.1050.130">
    <property type="match status" value="1"/>
</dbReference>
<dbReference type="GO" id="GO:0003746">
    <property type="term" value="F:translation elongation factor activity"/>
    <property type="evidence" value="ECO:0007669"/>
    <property type="project" value="UniProtKB-KW"/>
</dbReference>
<dbReference type="PANTHER" id="PTHR44490">
    <property type="entry name" value="EUKARYOTIC TRANSLATION ELONGATION FACTOR 1 EPSILON-1"/>
    <property type="match status" value="1"/>
</dbReference>
<keyword evidence="2" id="KW-1185">Reference proteome</keyword>
<proteinExistence type="predicted"/>
<accession>A0AAE1I4I4</accession>
<dbReference type="PANTHER" id="PTHR44490:SF1">
    <property type="entry name" value="EUKARYOTIC TRANSLATION ELONGATION FACTOR 1 EPSILON-1"/>
    <property type="match status" value="1"/>
</dbReference>
<reference evidence="1" key="2">
    <citation type="journal article" date="2023" name="BMC Genomics">
        <title>Pest status, molecular evolution, and epigenetic factors derived from the genome assembly of Frankliniella fusca, a thysanopteran phytovirus vector.</title>
        <authorList>
            <person name="Catto M.A."/>
            <person name="Labadie P.E."/>
            <person name="Jacobson A.L."/>
            <person name="Kennedy G.G."/>
            <person name="Srinivasan R."/>
            <person name="Hunt B.G."/>
        </authorList>
    </citation>
    <scope>NUCLEOTIDE SEQUENCE</scope>
    <source>
        <strain evidence="1">PL_HMW_Pooled</strain>
    </source>
</reference>
<keyword evidence="1" id="KW-0251">Elongation factor</keyword>
<dbReference type="GO" id="GO:0017101">
    <property type="term" value="C:aminoacyl-tRNA synthetase multienzyme complex"/>
    <property type="evidence" value="ECO:0007669"/>
    <property type="project" value="InterPro"/>
</dbReference>
<dbReference type="GO" id="GO:0005634">
    <property type="term" value="C:nucleus"/>
    <property type="evidence" value="ECO:0007669"/>
    <property type="project" value="TreeGrafter"/>
</dbReference>
<evidence type="ECO:0000313" key="1">
    <source>
        <dbReference type="EMBL" id="KAK3933282.1"/>
    </source>
</evidence>
<dbReference type="InterPro" id="IPR036282">
    <property type="entry name" value="Glutathione-S-Trfase_C_sf"/>
</dbReference>
<protein>
    <submittedName>
        <fullName evidence="1">Eukaryotic translation elongation factor 1 epsilon-1</fullName>
    </submittedName>
</protein>
<sequence length="125" mass="14108">MVQCNVENFNKISKSFNIQNPNKFDIEKIPILLNQTHDGSLSGFSSGLVMLAKKSNQQHLLGNSLEEQALVRQWLDYAVTTANYVDVPNVSRQDINTSLSEHTYLAGNFCSLADIVYYHLLFQVV</sequence>
<dbReference type="SUPFAM" id="SSF47616">
    <property type="entry name" value="GST C-terminal domain-like"/>
    <property type="match status" value="1"/>
</dbReference>
<organism evidence="1 2">
    <name type="scientific">Frankliniella fusca</name>
    <dbReference type="NCBI Taxonomy" id="407009"/>
    <lineage>
        <taxon>Eukaryota</taxon>
        <taxon>Metazoa</taxon>
        <taxon>Ecdysozoa</taxon>
        <taxon>Arthropoda</taxon>
        <taxon>Hexapoda</taxon>
        <taxon>Insecta</taxon>
        <taxon>Pterygota</taxon>
        <taxon>Neoptera</taxon>
        <taxon>Paraneoptera</taxon>
        <taxon>Thysanoptera</taxon>
        <taxon>Terebrantia</taxon>
        <taxon>Thripoidea</taxon>
        <taxon>Thripidae</taxon>
        <taxon>Frankliniella</taxon>
    </lineage>
</organism>
<dbReference type="InterPro" id="IPR042450">
    <property type="entry name" value="EEF1E1"/>
</dbReference>
<gene>
    <name evidence="1" type="ORF">KUF71_017870</name>
</gene>
<dbReference type="EMBL" id="JAHWGI010001444">
    <property type="protein sequence ID" value="KAK3933282.1"/>
    <property type="molecule type" value="Genomic_DNA"/>
</dbReference>
<reference evidence="1" key="1">
    <citation type="submission" date="2021-07" db="EMBL/GenBank/DDBJ databases">
        <authorList>
            <person name="Catto M.A."/>
            <person name="Jacobson A."/>
            <person name="Kennedy G."/>
            <person name="Labadie P."/>
            <person name="Hunt B.G."/>
            <person name="Srinivasan R."/>
        </authorList>
    </citation>
    <scope>NUCLEOTIDE SEQUENCE</scope>
    <source>
        <strain evidence="1">PL_HMW_Pooled</strain>
        <tissue evidence="1">Head</tissue>
    </source>
</reference>